<organism evidence="1 2">
    <name type="scientific">Actinophytocola glycyrrhizae</name>
    <dbReference type="NCBI Taxonomy" id="2044873"/>
    <lineage>
        <taxon>Bacteria</taxon>
        <taxon>Bacillati</taxon>
        <taxon>Actinomycetota</taxon>
        <taxon>Actinomycetes</taxon>
        <taxon>Pseudonocardiales</taxon>
        <taxon>Pseudonocardiaceae</taxon>
    </lineage>
</organism>
<sequence length="347" mass="40373">MRAVLPFEEPLAYAYQFYAFPLGILATHPKASDWVLSNYVQVVYEYTGQSAPVPFAFYVYDYSVSPWLETLRLNREWWSMSGMDITRTVREAIGSGFYVYLTLNERHVPGRWAHGGERDFRHDVLIRGFDDEQGTFELYGYDDRYKFRGTRLPQADLARAYHDTGPGAFYDVPFTLYRYHDAGEYTFDLGYVARGVREYLDSFNTSTHFQAQRDPWDRAYGVATYDLLESYLDGYARGEERYDIRNVQVLWEHKRVMVARFRRCAEPVPEVDDLIAPYEAVERMAWMLRMRMIAHRAGSYPTDFRADALSLVDRIRSAERPLLENFARLLEEAPVSAVGQDAPTSST</sequence>
<evidence type="ECO:0000313" key="1">
    <source>
        <dbReference type="EMBL" id="MFC4856103.1"/>
    </source>
</evidence>
<gene>
    <name evidence="1" type="ORF">ACFPCV_21585</name>
</gene>
<comment type="caution">
    <text evidence="1">The sequence shown here is derived from an EMBL/GenBank/DDBJ whole genome shotgun (WGS) entry which is preliminary data.</text>
</comment>
<keyword evidence="2" id="KW-1185">Reference proteome</keyword>
<dbReference type="Proteomes" id="UP001595859">
    <property type="component" value="Unassembled WGS sequence"/>
</dbReference>
<evidence type="ECO:0000313" key="2">
    <source>
        <dbReference type="Proteomes" id="UP001595859"/>
    </source>
</evidence>
<proteinExistence type="predicted"/>
<dbReference type="RefSeq" id="WP_378058065.1">
    <property type="nucleotide sequence ID" value="NZ_JBHSIS010000009.1"/>
</dbReference>
<reference evidence="2" key="1">
    <citation type="journal article" date="2019" name="Int. J. Syst. Evol. Microbiol.">
        <title>The Global Catalogue of Microorganisms (GCM) 10K type strain sequencing project: providing services to taxonomists for standard genome sequencing and annotation.</title>
        <authorList>
            <consortium name="The Broad Institute Genomics Platform"/>
            <consortium name="The Broad Institute Genome Sequencing Center for Infectious Disease"/>
            <person name="Wu L."/>
            <person name="Ma J."/>
        </authorList>
    </citation>
    <scope>NUCLEOTIDE SEQUENCE [LARGE SCALE GENOMIC DNA]</scope>
    <source>
        <strain evidence="2">ZS-22-S1</strain>
    </source>
</reference>
<accession>A0ABV9S369</accession>
<dbReference type="EMBL" id="JBHSIS010000009">
    <property type="protein sequence ID" value="MFC4856103.1"/>
    <property type="molecule type" value="Genomic_DNA"/>
</dbReference>
<name>A0ABV9S369_9PSEU</name>
<protein>
    <submittedName>
        <fullName evidence="1">Uncharacterized protein</fullName>
    </submittedName>
</protein>